<feature type="domain" description="Integrase catalytic" evidence="1">
    <location>
        <begin position="434"/>
        <end position="616"/>
    </location>
</feature>
<dbReference type="InterPro" id="IPR041588">
    <property type="entry name" value="Integrase_H2C2"/>
</dbReference>
<evidence type="ECO:0000313" key="3">
    <source>
        <dbReference type="Proteomes" id="UP001549921"/>
    </source>
</evidence>
<protein>
    <recommendedName>
        <fullName evidence="1">Integrase catalytic domain-containing protein</fullName>
    </recommendedName>
</protein>
<dbReference type="PROSITE" id="PS50994">
    <property type="entry name" value="INTEGRASE"/>
    <property type="match status" value="1"/>
</dbReference>
<evidence type="ECO:0000313" key="2">
    <source>
        <dbReference type="EMBL" id="KAL0803446.1"/>
    </source>
</evidence>
<evidence type="ECO:0000259" key="1">
    <source>
        <dbReference type="PROSITE" id="PS50994"/>
    </source>
</evidence>
<dbReference type="InterPro" id="IPR012337">
    <property type="entry name" value="RNaseH-like_sf"/>
</dbReference>
<name>A0ABD0S2R7_LOXSC</name>
<dbReference type="Pfam" id="PF17921">
    <property type="entry name" value="Integrase_H2C2"/>
    <property type="match status" value="1"/>
</dbReference>
<dbReference type="SUPFAM" id="SSF53098">
    <property type="entry name" value="Ribonuclease H-like"/>
    <property type="match status" value="1"/>
</dbReference>
<accession>A0ABD0S2R7</accession>
<sequence>MKNIEVPRCYPHYTNAETREIHVFVDASEAAYAAAVYWRVTTPHGDISVTLAAAKAKVAPLKLTSIPRLELQAAVLGSRLAAAVIDEHDLKPTRKFYWTDSRTVLTWLKTGARSYRPFVAHRIAAIEENSAVSEWRWVPTKHNVADDATRDVPEDLTSQHRWFQGPAFLREDEASWPADTSVTRDNKDTGEEKVSAVNLVRDKNSDNAVVPDPSRFSRYERLLRATARVLQFIELCRSKRECTNYSRTRKNKCKDPEWKTVKNPPEKRPSRKCSAPITEDRLIVINSKLLNRAETLLVKKCQADSFSDEIDTLRKGADLPRKNRFGNVAIELVSDILCVKPRINAASDVSAVTKRPIVLDGRHRIARLYIDYVHRKLHHAGVEATISECRTRFWVLRLRTTARSIVHQCLPCRARRNTPPAPPTGDLPACRLAHHRRPFSYTGVDYFGPLTVTVGRSTQKRYVALFTCLTTRAVHLEVAESLTTDSAVMALRRMIARRGCPAEIWSDNGTNLRGADRELREAANHILEREAAQRRISWRFLPPGAPFMGGAWERLVRSVKTALAAVLQERSPREEVLATLLAEVENTVNSRPLTHVSTDPDDPEPLTPNHFLLHGPSSEPALGTFDDSDLIGRTHWRASQRLADLFWTRWLQEYLPELQHRREPHGRGPPLKLEDLVIIVDNSLPRNTWPRGVVTAVYPGPDGIVRTADVQTRGGVLRRPTKKLIVLPKEVAALPANEDCIALEDEARRENVQDGHLITPN</sequence>
<dbReference type="Pfam" id="PF05380">
    <property type="entry name" value="Peptidase_A17"/>
    <property type="match status" value="1"/>
</dbReference>
<dbReference type="InterPro" id="IPR001584">
    <property type="entry name" value="Integrase_cat-core"/>
</dbReference>
<dbReference type="Gene3D" id="3.30.420.10">
    <property type="entry name" value="Ribonuclease H-like superfamily/Ribonuclease H"/>
    <property type="match status" value="1"/>
</dbReference>
<comment type="caution">
    <text evidence="2">The sequence shown here is derived from an EMBL/GenBank/DDBJ whole genome shotgun (WGS) entry which is preliminary data.</text>
</comment>
<dbReference type="PANTHER" id="PTHR47331:SF1">
    <property type="entry name" value="GAG-LIKE PROTEIN"/>
    <property type="match status" value="1"/>
</dbReference>
<dbReference type="PANTHER" id="PTHR47331">
    <property type="entry name" value="PHD-TYPE DOMAIN-CONTAINING PROTEIN"/>
    <property type="match status" value="1"/>
</dbReference>
<dbReference type="InterPro" id="IPR008042">
    <property type="entry name" value="Retrotrans_Pao"/>
</dbReference>
<dbReference type="Pfam" id="PF18701">
    <property type="entry name" value="DUF5641"/>
    <property type="match status" value="1"/>
</dbReference>
<proteinExistence type="predicted"/>
<dbReference type="EMBL" id="JBEDNZ010000032">
    <property type="protein sequence ID" value="KAL0803446.1"/>
    <property type="molecule type" value="Genomic_DNA"/>
</dbReference>
<dbReference type="InterPro" id="IPR036397">
    <property type="entry name" value="RNaseH_sf"/>
</dbReference>
<organism evidence="2 3">
    <name type="scientific">Loxostege sticticalis</name>
    <name type="common">Beet webworm moth</name>
    <dbReference type="NCBI Taxonomy" id="481309"/>
    <lineage>
        <taxon>Eukaryota</taxon>
        <taxon>Metazoa</taxon>
        <taxon>Ecdysozoa</taxon>
        <taxon>Arthropoda</taxon>
        <taxon>Hexapoda</taxon>
        <taxon>Insecta</taxon>
        <taxon>Pterygota</taxon>
        <taxon>Neoptera</taxon>
        <taxon>Endopterygota</taxon>
        <taxon>Lepidoptera</taxon>
        <taxon>Glossata</taxon>
        <taxon>Ditrysia</taxon>
        <taxon>Pyraloidea</taxon>
        <taxon>Crambidae</taxon>
        <taxon>Pyraustinae</taxon>
        <taxon>Loxostege</taxon>
    </lineage>
</organism>
<dbReference type="AlphaFoldDB" id="A0ABD0S2R7"/>
<reference evidence="2 3" key="1">
    <citation type="submission" date="2024-06" db="EMBL/GenBank/DDBJ databases">
        <title>A chromosome-level genome assembly of beet webworm, Loxostege sticticalis.</title>
        <authorList>
            <person name="Zhang Y."/>
        </authorList>
    </citation>
    <scope>NUCLEOTIDE SEQUENCE [LARGE SCALE GENOMIC DNA]</scope>
    <source>
        <strain evidence="2">AQ028</strain>
        <tissue evidence="2">Male pupae</tissue>
    </source>
</reference>
<dbReference type="Proteomes" id="UP001549921">
    <property type="component" value="Unassembled WGS sequence"/>
</dbReference>
<dbReference type="InterPro" id="IPR040676">
    <property type="entry name" value="DUF5641"/>
</dbReference>
<gene>
    <name evidence="2" type="ORF">ABMA28_017175</name>
</gene>